<keyword evidence="2" id="KW-0418">Kinase</keyword>
<evidence type="ECO:0000256" key="1">
    <source>
        <dbReference type="SAM" id="Phobius"/>
    </source>
</evidence>
<feature type="transmembrane region" description="Helical" evidence="1">
    <location>
        <begin position="16"/>
        <end position="36"/>
    </location>
</feature>
<keyword evidence="3" id="KW-1185">Reference proteome</keyword>
<gene>
    <name evidence="2" type="primary">Contig2410.g2590</name>
    <name evidence="2" type="ORF">STYLEM_7442</name>
</gene>
<dbReference type="Gene3D" id="1.10.510.10">
    <property type="entry name" value="Transferase(Phosphotransferase) domain 1"/>
    <property type="match status" value="1"/>
</dbReference>
<dbReference type="AlphaFoldDB" id="A0A078A879"/>
<dbReference type="OrthoDB" id="6718656at2759"/>
<keyword evidence="1" id="KW-0472">Membrane</keyword>
<protein>
    <submittedName>
        <fullName evidence="2">Tkl family protein kinase</fullName>
    </submittedName>
</protein>
<proteinExistence type="predicted"/>
<keyword evidence="1" id="KW-1133">Transmembrane helix</keyword>
<keyword evidence="1" id="KW-0812">Transmembrane</keyword>
<organism evidence="2 3">
    <name type="scientific">Stylonychia lemnae</name>
    <name type="common">Ciliate</name>
    <dbReference type="NCBI Taxonomy" id="5949"/>
    <lineage>
        <taxon>Eukaryota</taxon>
        <taxon>Sar</taxon>
        <taxon>Alveolata</taxon>
        <taxon>Ciliophora</taxon>
        <taxon>Intramacronucleata</taxon>
        <taxon>Spirotrichea</taxon>
        <taxon>Stichotrichia</taxon>
        <taxon>Sporadotrichida</taxon>
        <taxon>Oxytrichidae</taxon>
        <taxon>Stylonychinae</taxon>
        <taxon>Stylonychia</taxon>
    </lineage>
</organism>
<dbReference type="GO" id="GO:0016301">
    <property type="term" value="F:kinase activity"/>
    <property type="evidence" value="ECO:0007669"/>
    <property type="project" value="UniProtKB-KW"/>
</dbReference>
<accession>A0A078A879</accession>
<dbReference type="InParanoid" id="A0A078A879"/>
<feature type="transmembrane region" description="Helical" evidence="1">
    <location>
        <begin position="56"/>
        <end position="77"/>
    </location>
</feature>
<evidence type="ECO:0000313" key="3">
    <source>
        <dbReference type="Proteomes" id="UP000039865"/>
    </source>
</evidence>
<name>A0A078A879_STYLE</name>
<reference evidence="2 3" key="1">
    <citation type="submission" date="2014-06" db="EMBL/GenBank/DDBJ databases">
        <authorList>
            <person name="Swart Estienne"/>
        </authorList>
    </citation>
    <scope>NUCLEOTIDE SEQUENCE [LARGE SCALE GENOMIC DNA]</scope>
    <source>
        <strain evidence="2 3">130c</strain>
    </source>
</reference>
<evidence type="ECO:0000313" key="2">
    <source>
        <dbReference type="EMBL" id="CDW78465.1"/>
    </source>
</evidence>
<sequence>MVLMSDVSKDLFERQLAIITICLVGSYLIIVIYLYFYFSGTPFRSPTYAQKMKRLAIIFGIWTICMIPKASLTLSGYQYVSNDQSDQNSNDQNDLKTAILTFLAYLMTEILPIVLTLEANFLQIFTLEFKVLDDNQNNLQGETLLEQTIGFQQNMSNSGQSIMDIDVERGGDINNQDEIFQLQLERGKSFMDISKQRQVLEEQSIKINQDDLSKTRDKLLVGKKDFVLFEVMVKKQKEFDRENGLQVLIGDIEINPFQKYASLMTNYSVSSVWEILHDQAPFDNDLLLAKNFVLNEDARPQISDTVDVDIAKLIRLCWQNDPNKRPHFSLIYAKLREN</sequence>
<feature type="transmembrane region" description="Helical" evidence="1">
    <location>
        <begin position="97"/>
        <end position="117"/>
    </location>
</feature>
<dbReference type="SUPFAM" id="SSF56112">
    <property type="entry name" value="Protein kinase-like (PK-like)"/>
    <property type="match status" value="1"/>
</dbReference>
<dbReference type="EMBL" id="CCKQ01007119">
    <property type="protein sequence ID" value="CDW78465.1"/>
    <property type="molecule type" value="Genomic_DNA"/>
</dbReference>
<dbReference type="InterPro" id="IPR011009">
    <property type="entry name" value="Kinase-like_dom_sf"/>
</dbReference>
<keyword evidence="2" id="KW-0808">Transferase</keyword>
<dbReference type="Proteomes" id="UP000039865">
    <property type="component" value="Unassembled WGS sequence"/>
</dbReference>